<proteinExistence type="predicted"/>
<sequence>MAERMSPRKTVELDASQASLASQPGPVADLIDTAVSDIARS</sequence>
<name>A0ACC6QUU0_9ACTN</name>
<evidence type="ECO:0000313" key="2">
    <source>
        <dbReference type="Proteomes" id="UP001375539"/>
    </source>
</evidence>
<protein>
    <submittedName>
        <fullName evidence="1">Uncharacterized protein</fullName>
    </submittedName>
</protein>
<evidence type="ECO:0000313" key="1">
    <source>
        <dbReference type="EMBL" id="MEJ8662055.1"/>
    </source>
</evidence>
<gene>
    <name evidence="1" type="ORF">WKI58_37140</name>
</gene>
<keyword evidence="2" id="KW-1185">Reference proteome</keyword>
<comment type="caution">
    <text evidence="1">The sequence shown here is derived from an EMBL/GenBank/DDBJ whole genome shotgun (WGS) entry which is preliminary data.</text>
</comment>
<reference evidence="1" key="1">
    <citation type="submission" date="2024-03" db="EMBL/GenBank/DDBJ databases">
        <title>Novel Streptomyces species of biotechnological and ecological value are a feature of Machair soil.</title>
        <authorList>
            <person name="Prole J.R."/>
            <person name="Goodfellow M."/>
            <person name="Allenby N."/>
            <person name="Ward A.C."/>
        </authorList>
    </citation>
    <scope>NUCLEOTIDE SEQUENCE</scope>
    <source>
        <strain evidence="1">MS1.AVA.4</strain>
    </source>
</reference>
<dbReference type="Proteomes" id="UP001375539">
    <property type="component" value="Unassembled WGS sequence"/>
</dbReference>
<organism evidence="1 2">
    <name type="scientific">Streptomyces pratisoli</name>
    <dbReference type="NCBI Taxonomy" id="3139917"/>
    <lineage>
        <taxon>Bacteria</taxon>
        <taxon>Bacillati</taxon>
        <taxon>Actinomycetota</taxon>
        <taxon>Actinomycetes</taxon>
        <taxon>Kitasatosporales</taxon>
        <taxon>Streptomycetaceae</taxon>
        <taxon>Streptomyces</taxon>
    </lineage>
</organism>
<accession>A0ACC6QUU0</accession>
<dbReference type="EMBL" id="JBBKAI010000002">
    <property type="protein sequence ID" value="MEJ8662055.1"/>
    <property type="molecule type" value="Genomic_DNA"/>
</dbReference>